<dbReference type="Pfam" id="PF22117">
    <property type="entry name" value="Fer4_Nqo3"/>
    <property type="match status" value="1"/>
</dbReference>
<evidence type="ECO:0000256" key="1">
    <source>
        <dbReference type="ARBA" id="ARBA00022485"/>
    </source>
</evidence>
<dbReference type="PROSITE" id="PS00551">
    <property type="entry name" value="MOLYBDOPTERIN_PROK_1"/>
    <property type="match status" value="1"/>
</dbReference>
<dbReference type="CDD" id="cd00207">
    <property type="entry name" value="fer2"/>
    <property type="match status" value="1"/>
</dbReference>
<dbReference type="Pfam" id="PF04879">
    <property type="entry name" value="Molybdop_Fe4S4"/>
    <property type="match status" value="1"/>
</dbReference>
<evidence type="ECO:0000256" key="5">
    <source>
        <dbReference type="ARBA" id="ARBA00023014"/>
    </source>
</evidence>
<feature type="domain" description="4Fe-4S Mo/W bis-MGD-type" evidence="8">
    <location>
        <begin position="230"/>
        <end position="285"/>
    </location>
</feature>
<dbReference type="InterPro" id="IPR036010">
    <property type="entry name" value="2Fe-2S_ferredoxin-like_sf"/>
</dbReference>
<accession>A0A0F0H8L0</accession>
<dbReference type="InterPro" id="IPR017896">
    <property type="entry name" value="4Fe4S_Fe-S-bd"/>
</dbReference>
<evidence type="ECO:0000256" key="4">
    <source>
        <dbReference type="ARBA" id="ARBA00023004"/>
    </source>
</evidence>
<dbReference type="PROSITE" id="PS51085">
    <property type="entry name" value="2FE2S_FER_2"/>
    <property type="match status" value="1"/>
</dbReference>
<evidence type="ECO:0000259" key="6">
    <source>
        <dbReference type="PROSITE" id="PS51085"/>
    </source>
</evidence>
<evidence type="ECO:0000313" key="9">
    <source>
        <dbReference type="EMBL" id="KJK52039.1"/>
    </source>
</evidence>
<dbReference type="InterPro" id="IPR001041">
    <property type="entry name" value="2Fe-2S_ferredoxin-type"/>
</dbReference>
<keyword evidence="2" id="KW-0479">Metal-binding</keyword>
<keyword evidence="10" id="KW-1185">Reference proteome</keyword>
<feature type="domain" description="4Fe-4S ferredoxin-type" evidence="7">
    <location>
        <begin position="188"/>
        <end position="216"/>
    </location>
</feature>
<dbReference type="STRING" id="68170.GCA_000974445_03374"/>
<dbReference type="FunFam" id="3.30.70.20:FF:000035">
    <property type="entry name" value="Iron hydrogenase 1"/>
    <property type="match status" value="1"/>
</dbReference>
<keyword evidence="3" id="KW-0677">Repeat</keyword>
<dbReference type="GO" id="GO:0016491">
    <property type="term" value="F:oxidoreductase activity"/>
    <property type="evidence" value="ECO:0007669"/>
    <property type="project" value="InterPro"/>
</dbReference>
<organism evidence="9 10">
    <name type="scientific">Lentzea aerocolonigenes</name>
    <name type="common">Lechevalieria aerocolonigenes</name>
    <name type="synonym">Saccharothrix aerocolonigenes</name>
    <dbReference type="NCBI Taxonomy" id="68170"/>
    <lineage>
        <taxon>Bacteria</taxon>
        <taxon>Bacillati</taxon>
        <taxon>Actinomycetota</taxon>
        <taxon>Actinomycetes</taxon>
        <taxon>Pseudonocardiales</taxon>
        <taxon>Pseudonocardiaceae</taxon>
        <taxon>Lentzea</taxon>
    </lineage>
</organism>
<evidence type="ECO:0000256" key="3">
    <source>
        <dbReference type="ARBA" id="ARBA00022737"/>
    </source>
</evidence>
<dbReference type="PROSITE" id="PS00198">
    <property type="entry name" value="4FE4S_FER_1"/>
    <property type="match status" value="1"/>
</dbReference>
<dbReference type="GO" id="GO:0046872">
    <property type="term" value="F:metal ion binding"/>
    <property type="evidence" value="ECO:0007669"/>
    <property type="project" value="UniProtKB-KW"/>
</dbReference>
<dbReference type="FunFam" id="3.10.20.740:FF:000003">
    <property type="entry name" value="Formate dehydrogenase subunit alpha"/>
    <property type="match status" value="1"/>
</dbReference>
<keyword evidence="5" id="KW-0411">Iron-sulfur</keyword>
<dbReference type="Pfam" id="PF13510">
    <property type="entry name" value="Fer2_4"/>
    <property type="match status" value="1"/>
</dbReference>
<dbReference type="Gene3D" id="3.10.20.740">
    <property type="match status" value="1"/>
</dbReference>
<dbReference type="OrthoDB" id="7376058at2"/>
<evidence type="ECO:0000259" key="7">
    <source>
        <dbReference type="PROSITE" id="PS51379"/>
    </source>
</evidence>
<proteinExistence type="predicted"/>
<gene>
    <name evidence="9" type="ORF">UK23_04695</name>
</gene>
<dbReference type="InterPro" id="IPR027467">
    <property type="entry name" value="MopterinOxRdtase_cofactor_BS"/>
</dbReference>
<dbReference type="SUPFAM" id="SSF53706">
    <property type="entry name" value="Formate dehydrogenase/DMSO reductase, domains 1-3"/>
    <property type="match status" value="1"/>
</dbReference>
<reference evidence="9 10" key="1">
    <citation type="submission" date="2015-02" db="EMBL/GenBank/DDBJ databases">
        <authorList>
            <person name="Ju K.-S."/>
            <person name="Doroghazi J.R."/>
            <person name="Metcalf W."/>
        </authorList>
    </citation>
    <scope>NUCLEOTIDE SEQUENCE [LARGE SCALE GENOMIC DNA]</scope>
    <source>
        <strain evidence="9 10">NRRL B-16140</strain>
    </source>
</reference>
<dbReference type="Gene3D" id="2.20.25.90">
    <property type="entry name" value="ADC-like domains"/>
    <property type="match status" value="1"/>
</dbReference>
<evidence type="ECO:0000256" key="2">
    <source>
        <dbReference type="ARBA" id="ARBA00022723"/>
    </source>
</evidence>
<dbReference type="FunFam" id="2.20.25.90:FF:000001">
    <property type="entry name" value="Formate dehydrogenase subunit alpha"/>
    <property type="match status" value="1"/>
</dbReference>
<feature type="domain" description="2Fe-2S ferredoxin-type" evidence="6">
    <location>
        <begin position="11"/>
        <end position="89"/>
    </location>
</feature>
<dbReference type="SUPFAM" id="SSF54862">
    <property type="entry name" value="4Fe-4S ferredoxins"/>
    <property type="match status" value="1"/>
</dbReference>
<dbReference type="SUPFAM" id="SSF54292">
    <property type="entry name" value="2Fe-2S ferredoxin-like"/>
    <property type="match status" value="1"/>
</dbReference>
<dbReference type="PROSITE" id="PS51379">
    <property type="entry name" value="4FE4S_FER_2"/>
    <property type="match status" value="2"/>
</dbReference>
<dbReference type="PATRIC" id="fig|68170.10.peg.5648"/>
<dbReference type="PROSITE" id="PS51669">
    <property type="entry name" value="4FE4S_MOW_BIS_MGD"/>
    <property type="match status" value="1"/>
</dbReference>
<dbReference type="PANTHER" id="PTHR24960">
    <property type="entry name" value="PHOTOSYSTEM I IRON-SULFUR CENTER-RELATED"/>
    <property type="match status" value="1"/>
</dbReference>
<keyword evidence="4" id="KW-0408">Iron</keyword>
<dbReference type="RefSeq" id="WP_045310106.1">
    <property type="nucleotide sequence ID" value="NZ_JYJG01000020.1"/>
</dbReference>
<dbReference type="InterPro" id="IPR054351">
    <property type="entry name" value="NADH_UbQ_OxRdtase_ferredoxin"/>
</dbReference>
<dbReference type="Proteomes" id="UP000033393">
    <property type="component" value="Unassembled WGS sequence"/>
</dbReference>
<sequence>MTIVEIGLPKRLVEMTLDGESVRVPEGATILDACTAKGKSIPTLCYGDTLKPANACRVCMVEVEGSRTLVPSCSRKVEPGMVVHTDSERTQHSRKLVLELLGSATDLSTTPHVDEWMSACGADPSRFGPEAETKLQPTIVDNPLYVRDYGKCIMCYKCVDACGDQWQNSFAISVAGRGFDSRISTEFSTPLPDSACVYCGNCIEVCPTGALSFKREHDKREDGTWDESAQTQTTTVCTFCGVGCNLTLHVQDNEIVKVTSPHESTVTHGNLCIKGRFGWQHVQNR</sequence>
<dbReference type="Gene3D" id="3.30.70.20">
    <property type="match status" value="1"/>
</dbReference>
<dbReference type="InterPro" id="IPR006963">
    <property type="entry name" value="Mopterin_OxRdtase_4Fe-4S_dom"/>
</dbReference>
<name>A0A0F0H8L0_LENAE</name>
<dbReference type="InterPro" id="IPR050157">
    <property type="entry name" value="PSI_iron-sulfur_center"/>
</dbReference>
<feature type="domain" description="4Fe-4S ferredoxin-type" evidence="7">
    <location>
        <begin position="142"/>
        <end position="162"/>
    </location>
</feature>
<dbReference type="InterPro" id="IPR017900">
    <property type="entry name" value="4Fe4S_Fe_S_CS"/>
</dbReference>
<protein>
    <submittedName>
        <fullName evidence="9">NADH dehydrogenase</fullName>
    </submittedName>
</protein>
<keyword evidence="1" id="KW-0004">4Fe-4S</keyword>
<evidence type="ECO:0000259" key="8">
    <source>
        <dbReference type="PROSITE" id="PS51669"/>
    </source>
</evidence>
<comment type="caution">
    <text evidence="9">The sequence shown here is derived from an EMBL/GenBank/DDBJ whole genome shotgun (WGS) entry which is preliminary data.</text>
</comment>
<dbReference type="AlphaFoldDB" id="A0A0F0H8L0"/>
<evidence type="ECO:0000313" key="10">
    <source>
        <dbReference type="Proteomes" id="UP000033393"/>
    </source>
</evidence>
<dbReference type="EMBL" id="JYJG01000020">
    <property type="protein sequence ID" value="KJK52039.1"/>
    <property type="molecule type" value="Genomic_DNA"/>
</dbReference>
<dbReference type="PANTHER" id="PTHR24960:SF84">
    <property type="entry name" value="HYDROGENASE SUBUNIT"/>
    <property type="match status" value="1"/>
</dbReference>
<dbReference type="GO" id="GO:0051539">
    <property type="term" value="F:4 iron, 4 sulfur cluster binding"/>
    <property type="evidence" value="ECO:0007669"/>
    <property type="project" value="UniProtKB-KW"/>
</dbReference>
<dbReference type="SMART" id="SM00926">
    <property type="entry name" value="Molybdop_Fe4S4"/>
    <property type="match status" value="1"/>
</dbReference>